<evidence type="ECO:0000259" key="2">
    <source>
        <dbReference type="PROSITE" id="PS50878"/>
    </source>
</evidence>
<comment type="caution">
    <text evidence="3">The sequence shown here is derived from an EMBL/GenBank/DDBJ whole genome shotgun (WGS) entry which is preliminary data.</text>
</comment>
<evidence type="ECO:0000313" key="4">
    <source>
        <dbReference type="Proteomes" id="UP001172457"/>
    </source>
</evidence>
<feature type="compositionally biased region" description="Acidic residues" evidence="1">
    <location>
        <begin position="35"/>
        <end position="47"/>
    </location>
</feature>
<dbReference type="PANTHER" id="PTHR33116:SF78">
    <property type="entry name" value="OS12G0587133 PROTEIN"/>
    <property type="match status" value="1"/>
</dbReference>
<feature type="region of interest" description="Disordered" evidence="1">
    <location>
        <begin position="253"/>
        <end position="275"/>
    </location>
</feature>
<dbReference type="GO" id="GO:0003824">
    <property type="term" value="F:catalytic activity"/>
    <property type="evidence" value="ECO:0007669"/>
    <property type="project" value="InterPro"/>
</dbReference>
<dbReference type="InterPro" id="IPR026960">
    <property type="entry name" value="RVT-Znf"/>
</dbReference>
<gene>
    <name evidence="3" type="ORF">OSB04_017526</name>
</gene>
<organism evidence="3 4">
    <name type="scientific">Centaurea solstitialis</name>
    <name type="common">yellow star-thistle</name>
    <dbReference type="NCBI Taxonomy" id="347529"/>
    <lineage>
        <taxon>Eukaryota</taxon>
        <taxon>Viridiplantae</taxon>
        <taxon>Streptophyta</taxon>
        <taxon>Embryophyta</taxon>
        <taxon>Tracheophyta</taxon>
        <taxon>Spermatophyta</taxon>
        <taxon>Magnoliopsida</taxon>
        <taxon>eudicotyledons</taxon>
        <taxon>Gunneridae</taxon>
        <taxon>Pentapetalae</taxon>
        <taxon>asterids</taxon>
        <taxon>campanulids</taxon>
        <taxon>Asterales</taxon>
        <taxon>Asteraceae</taxon>
        <taxon>Carduoideae</taxon>
        <taxon>Cardueae</taxon>
        <taxon>Centaureinae</taxon>
        <taxon>Centaurea</taxon>
    </lineage>
</organism>
<dbReference type="PROSITE" id="PS50878">
    <property type="entry name" value="RT_POL"/>
    <property type="match status" value="1"/>
</dbReference>
<sequence length="1412" mass="161567">MGLMESATSTDSEEELEDDDDEGSISPSIWSEAVENSEEEEEIEDTWVESAQKNAEVNVEPTENIKEVPSNSDQPNLGVAGMSSSAAAKEYDSTGGDEGSIFKKKEHNDGNSFIRSDSPKTGKSREDVEALVVDLGANQILEKEGIQNVIEIGAQSVKESLGVGPLMENVPKTAQLNQLGSNKSGYIHQTQSTPNYPDSTEGILSNSQFDSNDQSHATKSKVSNCKSQKVIVKGRRENQNQEIQSVPSELELERAGGKTHQGRTKLNRSEGLGGGKASFHLLKKMARKNFKKTTQKKGSHSSELGKFALKKWNDQNQEGTSKHRADNSDGGLNGESRLPVVGIQETKVKVWTRNQVRNLWGGDEVEFARSEARGNSEGIITMWDKRIFVSTTKIEDPLFVAVIGNWKGKEGLICFVNVYGPNVLKERVELWKKLESLTANFDVNWCIFGDFNEVRGVTERQNSSTNRKGADEFNDFISRSNLVEVPLIGRRFTRVSGDGLKFSKLDRFLISTDFGTLWKGLGVRALDRKWSDHTPIMLFEDFRDFGPKPFKFFDSWLEEEEVSLIVQNAWLKEVASIKPDGIFRDKLKNVKNDIKEWAKKKFGKLDYELEKAKDEALKKELGGDNHGWDDSERERWVQARKKWLELEKRKVDMDRQKAKIKWATDGGENSKMFHIAIKHRERKNLIRGIQASNGWTEDPEEIKDRVYEFFKKKDQFKKEKYWEAIKNCGSNKSPGLDGFTFGFLKKFWPIINADLSRAVNWFWEKGELSKGCNASFLTLIPKTESPLNLGDYRPISLIGAFYKIIAKIMAERLKGLMGKINNNTQSAFIKDRFILDGVLIVNEVIDFLKRKKKKGLIFKVDFEKAYDSVEWSFLLDCMRKMGFGEKWVKRIEECLKSSTTSVLVNGSPTKEFPMRKGLRQGDPLAPFLFLIVAEALHLLTEKAEDNLLFEGIKVGNQNLPVSHLQYADDVVFLGQWRTSNLKNLLKILECFQRMSGLKINVSKSKNFGVGVPDEEVSSWATSVGCKYGKLPFSYLGLPVGNSMRKIDHWKEAIGKIKKRLNSWKARFVSFGGRLTLVKSVLGSLPLYYFSLFRAPNGVIKECTTWTAIIQVGTVLDNQGIDFSGSFAKKIGDEKKTFMWEERWNGSARFKDTFPRLYQLEEDKQAHIADRGMWTEEGWRWTWSWRRPPRGRELGELEDLTNRLAESSPIRDKSDVIEWKLDDSKEYKVKRMQELQEEVEPSTSPTIKTKWNKIVPKKVCILAWRARLGRLPCRVSLDRMGIDLDSILCPRCGDESETLDHTLVTCPEVKKLWCLVGNWWNKNLERVVSTQEILQLGEPAGEIVKEDDIWTGTKWSIMYLIWEHRNAIVFKENKNKLLDKFFEFQRRTFEWITRRVRKKNTEWGKWLVDPKDL</sequence>
<dbReference type="PANTHER" id="PTHR33116">
    <property type="entry name" value="REVERSE TRANSCRIPTASE ZINC-BINDING DOMAIN-CONTAINING PROTEIN-RELATED-RELATED"/>
    <property type="match status" value="1"/>
</dbReference>
<dbReference type="Proteomes" id="UP001172457">
    <property type="component" value="Chromosome 4"/>
</dbReference>
<accession>A0AA38TE11</accession>
<feature type="region of interest" description="Disordered" evidence="1">
    <location>
        <begin position="316"/>
        <end position="336"/>
    </location>
</feature>
<evidence type="ECO:0000256" key="1">
    <source>
        <dbReference type="SAM" id="MobiDB-lite"/>
    </source>
</evidence>
<dbReference type="InterPro" id="IPR043502">
    <property type="entry name" value="DNA/RNA_pol_sf"/>
</dbReference>
<protein>
    <recommendedName>
        <fullName evidence="2">Reverse transcriptase domain-containing protein</fullName>
    </recommendedName>
</protein>
<feature type="compositionally biased region" description="Acidic residues" evidence="1">
    <location>
        <begin position="11"/>
        <end position="23"/>
    </location>
</feature>
<dbReference type="InterPro" id="IPR005135">
    <property type="entry name" value="Endo/exonuclease/phosphatase"/>
</dbReference>
<proteinExistence type="predicted"/>
<dbReference type="Gene3D" id="3.60.10.10">
    <property type="entry name" value="Endonuclease/exonuclease/phosphatase"/>
    <property type="match status" value="1"/>
</dbReference>
<dbReference type="Pfam" id="PF03372">
    <property type="entry name" value="Exo_endo_phos"/>
    <property type="match status" value="1"/>
</dbReference>
<feature type="domain" description="Reverse transcriptase" evidence="2">
    <location>
        <begin position="761"/>
        <end position="1039"/>
    </location>
</feature>
<feature type="compositionally biased region" description="Basic and acidic residues" evidence="1">
    <location>
        <begin position="100"/>
        <end position="109"/>
    </location>
</feature>
<dbReference type="SUPFAM" id="SSF56672">
    <property type="entry name" value="DNA/RNA polymerases"/>
    <property type="match status" value="1"/>
</dbReference>
<dbReference type="CDD" id="cd01650">
    <property type="entry name" value="RT_nLTR_like"/>
    <property type="match status" value="1"/>
</dbReference>
<keyword evidence="4" id="KW-1185">Reference proteome</keyword>
<feature type="compositionally biased region" description="Low complexity" evidence="1">
    <location>
        <begin position="1"/>
        <end position="10"/>
    </location>
</feature>
<name>A0AA38TE11_9ASTR</name>
<feature type="region of interest" description="Disordered" evidence="1">
    <location>
        <begin position="59"/>
        <end position="122"/>
    </location>
</feature>
<dbReference type="Pfam" id="PF13966">
    <property type="entry name" value="zf-RVT"/>
    <property type="match status" value="1"/>
</dbReference>
<feature type="region of interest" description="Disordered" evidence="1">
    <location>
        <begin position="1"/>
        <end position="47"/>
    </location>
</feature>
<dbReference type="InterPro" id="IPR036691">
    <property type="entry name" value="Endo/exonu/phosph_ase_sf"/>
</dbReference>
<dbReference type="Pfam" id="PF00078">
    <property type="entry name" value="RVT_1"/>
    <property type="match status" value="1"/>
</dbReference>
<dbReference type="SUPFAM" id="SSF56219">
    <property type="entry name" value="DNase I-like"/>
    <property type="match status" value="1"/>
</dbReference>
<dbReference type="EMBL" id="JARYMX010000004">
    <property type="protein sequence ID" value="KAJ9553481.1"/>
    <property type="molecule type" value="Genomic_DNA"/>
</dbReference>
<dbReference type="InterPro" id="IPR000477">
    <property type="entry name" value="RT_dom"/>
</dbReference>
<evidence type="ECO:0000313" key="3">
    <source>
        <dbReference type="EMBL" id="KAJ9553481.1"/>
    </source>
</evidence>
<reference evidence="3" key="1">
    <citation type="submission" date="2023-03" db="EMBL/GenBank/DDBJ databases">
        <title>Chromosome-scale reference genome and RAD-based genetic map of yellow starthistle (Centaurea solstitialis) reveal putative structural variation and QTLs associated with invader traits.</title>
        <authorList>
            <person name="Reatini B."/>
            <person name="Cang F.A."/>
            <person name="Jiang Q."/>
            <person name="Mckibben M.T.W."/>
            <person name="Barker M.S."/>
            <person name="Rieseberg L.H."/>
            <person name="Dlugosch K.M."/>
        </authorList>
    </citation>
    <scope>NUCLEOTIDE SEQUENCE</scope>
    <source>
        <strain evidence="3">CAN-66</strain>
        <tissue evidence="3">Leaf</tissue>
    </source>
</reference>